<evidence type="ECO:0000259" key="2">
    <source>
        <dbReference type="SMART" id="SM00834"/>
    </source>
</evidence>
<feature type="domain" description="Putative regulatory protein FmdB zinc ribbon" evidence="2">
    <location>
        <begin position="1"/>
        <end position="43"/>
    </location>
</feature>
<evidence type="ECO:0000313" key="3">
    <source>
        <dbReference type="EMBL" id="MBB5032711.1"/>
    </source>
</evidence>
<dbReference type="NCBIfam" id="TIGR02605">
    <property type="entry name" value="CxxC_CxxC_SSSS"/>
    <property type="match status" value="1"/>
</dbReference>
<dbReference type="InterPro" id="IPR013429">
    <property type="entry name" value="Regulatory_FmdB_Zinc_ribbon"/>
</dbReference>
<dbReference type="AlphaFoldDB" id="A0A7W7YAP3"/>
<feature type="region of interest" description="Disordered" evidence="1">
    <location>
        <begin position="67"/>
        <end position="106"/>
    </location>
</feature>
<dbReference type="PANTHER" id="PTHR34404:SF2">
    <property type="entry name" value="CONSERVED SERINE RICH PROTEIN"/>
    <property type="match status" value="1"/>
</dbReference>
<gene>
    <name evidence="3" type="ORF">HNQ65_002293</name>
</gene>
<dbReference type="SMART" id="SM00834">
    <property type="entry name" value="CxxC_CXXC_SSSS"/>
    <property type="match status" value="1"/>
</dbReference>
<accession>A0A7W7YAP3</accession>
<comment type="caution">
    <text evidence="3">The sequence shown here is derived from an EMBL/GenBank/DDBJ whole genome shotgun (WGS) entry which is preliminary data.</text>
</comment>
<evidence type="ECO:0000313" key="4">
    <source>
        <dbReference type="Proteomes" id="UP000590740"/>
    </source>
</evidence>
<dbReference type="PANTHER" id="PTHR34404">
    <property type="entry name" value="REGULATORY PROTEIN, FMDB FAMILY"/>
    <property type="match status" value="1"/>
</dbReference>
<dbReference type="Pfam" id="PF09723">
    <property type="entry name" value="Zn_ribbon_8"/>
    <property type="match status" value="1"/>
</dbReference>
<dbReference type="RefSeq" id="WP_184339623.1">
    <property type="nucleotide sequence ID" value="NZ_JACHIG010000004.1"/>
</dbReference>
<dbReference type="EMBL" id="JACHIG010000004">
    <property type="protein sequence ID" value="MBB5032711.1"/>
    <property type="molecule type" value="Genomic_DNA"/>
</dbReference>
<organism evidence="3 4">
    <name type="scientific">Prosthecobacter vanneervenii</name>
    <dbReference type="NCBI Taxonomy" id="48466"/>
    <lineage>
        <taxon>Bacteria</taxon>
        <taxon>Pseudomonadati</taxon>
        <taxon>Verrucomicrobiota</taxon>
        <taxon>Verrucomicrobiia</taxon>
        <taxon>Verrucomicrobiales</taxon>
        <taxon>Verrucomicrobiaceae</taxon>
        <taxon>Prosthecobacter</taxon>
    </lineage>
</organism>
<evidence type="ECO:0000256" key="1">
    <source>
        <dbReference type="SAM" id="MobiDB-lite"/>
    </source>
</evidence>
<sequence>MPTYDYECQTCGHQFEARQSMKDPHLTDCPKEGCPGPVKRKIGLGSGFIFKGNGFYITDYRSDSYKAAAKKDSESASSSSSSSSTASSSPAPAASSPAPAKSSTAA</sequence>
<protein>
    <submittedName>
        <fullName evidence="3">Putative FmdB family regulatory protein</fullName>
    </submittedName>
</protein>
<proteinExistence type="predicted"/>
<reference evidence="3 4" key="1">
    <citation type="submission" date="2020-08" db="EMBL/GenBank/DDBJ databases">
        <title>Genomic Encyclopedia of Type Strains, Phase IV (KMG-IV): sequencing the most valuable type-strain genomes for metagenomic binning, comparative biology and taxonomic classification.</title>
        <authorList>
            <person name="Goeker M."/>
        </authorList>
    </citation>
    <scope>NUCLEOTIDE SEQUENCE [LARGE SCALE GENOMIC DNA]</scope>
    <source>
        <strain evidence="3 4">DSM 12252</strain>
    </source>
</reference>
<keyword evidence="4" id="KW-1185">Reference proteome</keyword>
<dbReference type="Proteomes" id="UP000590740">
    <property type="component" value="Unassembled WGS sequence"/>
</dbReference>
<feature type="compositionally biased region" description="Low complexity" evidence="1">
    <location>
        <begin position="75"/>
        <end position="106"/>
    </location>
</feature>
<name>A0A7W7YAP3_9BACT</name>